<evidence type="ECO:0000313" key="2">
    <source>
        <dbReference type="Proteomes" id="UP000060787"/>
    </source>
</evidence>
<dbReference type="STRING" id="84531.LA76x_0561"/>
<protein>
    <submittedName>
        <fullName evidence="1">Uncharacterized protein</fullName>
    </submittedName>
</protein>
<dbReference type="RefSeq" id="WP_057916483.1">
    <property type="nucleotide sequence ID" value="NZ_CP011129.1"/>
</dbReference>
<dbReference type="Proteomes" id="UP000060787">
    <property type="component" value="Chromosome"/>
</dbReference>
<organism evidence="1 2">
    <name type="scientific">Lysobacter antibioticus</name>
    <dbReference type="NCBI Taxonomy" id="84531"/>
    <lineage>
        <taxon>Bacteria</taxon>
        <taxon>Pseudomonadati</taxon>
        <taxon>Pseudomonadota</taxon>
        <taxon>Gammaproteobacteria</taxon>
        <taxon>Lysobacterales</taxon>
        <taxon>Lysobacteraceae</taxon>
        <taxon>Lysobacter</taxon>
    </lineage>
</organism>
<keyword evidence="2" id="KW-1185">Reference proteome</keyword>
<name>A0A0S2F595_LYSAN</name>
<proteinExistence type="predicted"/>
<reference evidence="1 2" key="1">
    <citation type="journal article" date="2015" name="BMC Genomics">
        <title>Comparative genomics and metabolic profiling of the genus Lysobacter.</title>
        <authorList>
            <person name="de Bruijn I."/>
            <person name="Cheng X."/>
            <person name="de Jager V."/>
            <person name="Exposito R.G."/>
            <person name="Watrous J."/>
            <person name="Patel N."/>
            <person name="Postma J."/>
            <person name="Dorrestein P.C."/>
            <person name="Kobayashi D."/>
            <person name="Raaijmakers J.M."/>
        </authorList>
    </citation>
    <scope>NUCLEOTIDE SEQUENCE [LARGE SCALE GENOMIC DNA]</scope>
    <source>
        <strain evidence="1 2">76</strain>
    </source>
</reference>
<dbReference type="AlphaFoldDB" id="A0A0S2F595"/>
<accession>A0A0S2F595</accession>
<sequence length="204" mass="22868">MTWYADEIVLRASDEALESVAASPWLAPFAYHIRSLAGHVWHRKELRHGLPDGGLLVIRPVCGKSSHWSDWHHTEVLDWAGLPCESAAEELLDTEVTQCLSEYLDEESVPPLQLRRAVATLAAGLRQPVFYYGCAMWGGDIEHEYSLVYGPEESIVLTNTIPHIVEPPVDALRAGLHSIGLELPTGYFAPHTRSFPWQAHKLRQ</sequence>
<evidence type="ECO:0000313" key="1">
    <source>
        <dbReference type="EMBL" id="ALN78722.1"/>
    </source>
</evidence>
<dbReference type="EMBL" id="CP011129">
    <property type="protein sequence ID" value="ALN78722.1"/>
    <property type="molecule type" value="Genomic_DNA"/>
</dbReference>
<gene>
    <name evidence="1" type="ORF">LA76x_0561</name>
</gene>
<dbReference type="KEGG" id="lab:LA76x_0561"/>
<dbReference type="PATRIC" id="fig|84531.8.peg.588"/>